<name>A0ABP4WLW1_9MICO</name>
<evidence type="ECO:0000313" key="3">
    <source>
        <dbReference type="Proteomes" id="UP001501475"/>
    </source>
</evidence>
<dbReference type="EMBL" id="BAAAPN010000043">
    <property type="protein sequence ID" value="GAA1757802.1"/>
    <property type="molecule type" value="Genomic_DNA"/>
</dbReference>
<proteinExistence type="predicted"/>
<evidence type="ECO:0000256" key="1">
    <source>
        <dbReference type="SAM" id="MobiDB-lite"/>
    </source>
</evidence>
<feature type="compositionally biased region" description="Low complexity" evidence="1">
    <location>
        <begin position="69"/>
        <end position="78"/>
    </location>
</feature>
<organism evidence="2 3">
    <name type="scientific">Nostocoides vanveenii</name>
    <dbReference type="NCBI Taxonomy" id="330835"/>
    <lineage>
        <taxon>Bacteria</taxon>
        <taxon>Bacillati</taxon>
        <taxon>Actinomycetota</taxon>
        <taxon>Actinomycetes</taxon>
        <taxon>Micrococcales</taxon>
        <taxon>Intrasporangiaceae</taxon>
        <taxon>Nostocoides</taxon>
    </lineage>
</organism>
<accession>A0ABP4WLW1</accession>
<comment type="caution">
    <text evidence="2">The sequence shown here is derived from an EMBL/GenBank/DDBJ whole genome shotgun (WGS) entry which is preliminary data.</text>
</comment>
<protein>
    <submittedName>
        <fullName evidence="2">Uncharacterized protein</fullName>
    </submittedName>
</protein>
<gene>
    <name evidence="2" type="ORF">GCM10009810_16550</name>
</gene>
<feature type="region of interest" description="Disordered" evidence="1">
    <location>
        <begin position="1"/>
        <end position="78"/>
    </location>
</feature>
<evidence type="ECO:0000313" key="2">
    <source>
        <dbReference type="EMBL" id="GAA1757802.1"/>
    </source>
</evidence>
<feature type="compositionally biased region" description="Low complexity" evidence="1">
    <location>
        <begin position="44"/>
        <end position="62"/>
    </location>
</feature>
<reference evidence="3" key="1">
    <citation type="journal article" date="2019" name="Int. J. Syst. Evol. Microbiol.">
        <title>The Global Catalogue of Microorganisms (GCM) 10K type strain sequencing project: providing services to taxonomists for standard genome sequencing and annotation.</title>
        <authorList>
            <consortium name="The Broad Institute Genomics Platform"/>
            <consortium name="The Broad Institute Genome Sequencing Center for Infectious Disease"/>
            <person name="Wu L."/>
            <person name="Ma J."/>
        </authorList>
    </citation>
    <scope>NUCLEOTIDE SEQUENCE [LARGE SCALE GENOMIC DNA]</scope>
    <source>
        <strain evidence="3">JCM 15591</strain>
    </source>
</reference>
<sequence length="111" mass="11869">MRARRPPRRLGAQPVAQADRLSARHTGDGIARPEPDLGGGFESPGAALDAPDSDALGAGALADPDELDPPVAGEPVGPGEVLWSIRMSIRPARVQGRRMQWWRALVSRAWC</sequence>
<feature type="compositionally biased region" description="Basic and acidic residues" evidence="1">
    <location>
        <begin position="21"/>
        <end position="35"/>
    </location>
</feature>
<keyword evidence="3" id="KW-1185">Reference proteome</keyword>
<dbReference type="Proteomes" id="UP001501475">
    <property type="component" value="Unassembled WGS sequence"/>
</dbReference>